<dbReference type="SMART" id="SM00271">
    <property type="entry name" value="DnaJ"/>
    <property type="match status" value="1"/>
</dbReference>
<comment type="caution">
    <text evidence="3">The sequence shown here is derived from an EMBL/GenBank/DDBJ whole genome shotgun (WGS) entry which is preliminary data.</text>
</comment>
<dbReference type="Proteomes" id="UP000248889">
    <property type="component" value="Unassembled WGS sequence"/>
</dbReference>
<feature type="compositionally biased region" description="Polar residues" evidence="1">
    <location>
        <begin position="68"/>
        <end position="78"/>
    </location>
</feature>
<dbReference type="CDD" id="cd06257">
    <property type="entry name" value="DnaJ"/>
    <property type="match status" value="1"/>
</dbReference>
<protein>
    <recommendedName>
        <fullName evidence="2">J domain-containing protein</fullName>
    </recommendedName>
</protein>
<dbReference type="PRINTS" id="PR00625">
    <property type="entry name" value="JDOMAIN"/>
</dbReference>
<dbReference type="RefSeq" id="WP_133259856.1">
    <property type="nucleotide sequence ID" value="NZ_QKYN01000032.1"/>
</dbReference>
<dbReference type="PROSITE" id="PS50076">
    <property type="entry name" value="DNAJ_2"/>
    <property type="match status" value="1"/>
</dbReference>
<evidence type="ECO:0000256" key="1">
    <source>
        <dbReference type="SAM" id="MobiDB-lite"/>
    </source>
</evidence>
<dbReference type="EMBL" id="QKYN01000032">
    <property type="protein sequence ID" value="RAG86115.1"/>
    <property type="molecule type" value="Genomic_DNA"/>
</dbReference>
<organism evidence="3 4">
    <name type="scientific">Streptacidiphilus pinicola</name>
    <dbReference type="NCBI Taxonomy" id="2219663"/>
    <lineage>
        <taxon>Bacteria</taxon>
        <taxon>Bacillati</taxon>
        <taxon>Actinomycetota</taxon>
        <taxon>Actinomycetes</taxon>
        <taxon>Kitasatosporales</taxon>
        <taxon>Streptomycetaceae</taxon>
        <taxon>Streptacidiphilus</taxon>
    </lineage>
</organism>
<dbReference type="Pfam" id="PF00226">
    <property type="entry name" value="DnaJ"/>
    <property type="match status" value="1"/>
</dbReference>
<sequence>MGSRTEALRVLGLGPGAGPEQITRAYRALARAWHPDANPDPASPARLTEIVAAYRLLRPAAQDRIRPQQLTPEPTQARSWPMREPARPRGATVVAGPVRIHTLPRDSTSGAGPRPRAGR</sequence>
<evidence type="ECO:0000259" key="2">
    <source>
        <dbReference type="PROSITE" id="PS50076"/>
    </source>
</evidence>
<keyword evidence="4" id="KW-1185">Reference proteome</keyword>
<dbReference type="InterPro" id="IPR036869">
    <property type="entry name" value="J_dom_sf"/>
</dbReference>
<dbReference type="OrthoDB" id="3855405at2"/>
<feature type="domain" description="J" evidence="2">
    <location>
        <begin position="6"/>
        <end position="71"/>
    </location>
</feature>
<gene>
    <name evidence="3" type="ORF">DN069_07985</name>
</gene>
<evidence type="ECO:0000313" key="4">
    <source>
        <dbReference type="Proteomes" id="UP000248889"/>
    </source>
</evidence>
<dbReference type="SUPFAM" id="SSF46565">
    <property type="entry name" value="Chaperone J-domain"/>
    <property type="match status" value="1"/>
</dbReference>
<dbReference type="InterPro" id="IPR001623">
    <property type="entry name" value="DnaJ_domain"/>
</dbReference>
<evidence type="ECO:0000313" key="3">
    <source>
        <dbReference type="EMBL" id="RAG86115.1"/>
    </source>
</evidence>
<feature type="region of interest" description="Disordered" evidence="1">
    <location>
        <begin position="62"/>
        <end position="119"/>
    </location>
</feature>
<accession>A0A2X0KA64</accession>
<name>A0A2X0KA64_9ACTN</name>
<reference evidence="3 4" key="1">
    <citation type="submission" date="2018-06" db="EMBL/GenBank/DDBJ databases">
        <title>Streptacidiphilus pinicola sp. nov., isolated from pine grove soil.</title>
        <authorList>
            <person name="Roh S.G."/>
            <person name="Park S."/>
            <person name="Kim M.-K."/>
            <person name="Yun B.-R."/>
            <person name="Park J."/>
            <person name="Kim M.J."/>
            <person name="Kim Y.S."/>
            <person name="Kim S.B."/>
        </authorList>
    </citation>
    <scope>NUCLEOTIDE SEQUENCE [LARGE SCALE GENOMIC DNA]</scope>
    <source>
        <strain evidence="3 4">MMS16-CNU450</strain>
    </source>
</reference>
<proteinExistence type="predicted"/>
<dbReference type="Gene3D" id="1.10.287.110">
    <property type="entry name" value="DnaJ domain"/>
    <property type="match status" value="1"/>
</dbReference>
<dbReference type="AlphaFoldDB" id="A0A2X0KA64"/>